<accession>A0ABW2ALB6</accession>
<dbReference type="NCBIfam" id="TIGR03083">
    <property type="entry name" value="maleylpyruvate isomerase family mycothiol-dependent enzyme"/>
    <property type="match status" value="1"/>
</dbReference>
<dbReference type="RefSeq" id="WP_382404390.1">
    <property type="nucleotide sequence ID" value="NZ_JBHSWH010000001.1"/>
</dbReference>
<dbReference type="InterPro" id="IPR010872">
    <property type="entry name" value="MDMPI_C-term_domain"/>
</dbReference>
<protein>
    <submittedName>
        <fullName evidence="3">Maleylpyruvate isomerase family mycothiol-dependent enzyme</fullName>
    </submittedName>
</protein>
<dbReference type="SUPFAM" id="SSF109854">
    <property type="entry name" value="DinB/YfiT-like putative metalloenzymes"/>
    <property type="match status" value="1"/>
</dbReference>
<keyword evidence="3" id="KW-0413">Isomerase</keyword>
<feature type="domain" description="Mycothiol-dependent maleylpyruvate isomerase metal-binding" evidence="2">
    <location>
        <begin position="29"/>
        <end position="137"/>
    </location>
</feature>
<dbReference type="InterPro" id="IPR024344">
    <property type="entry name" value="MDMPI_metal-binding"/>
</dbReference>
<evidence type="ECO:0000259" key="2">
    <source>
        <dbReference type="Pfam" id="PF11716"/>
    </source>
</evidence>
<dbReference type="PANTHER" id="PTHR40758">
    <property type="entry name" value="CONSERVED PROTEIN"/>
    <property type="match status" value="1"/>
</dbReference>
<comment type="caution">
    <text evidence="3">The sequence shown here is derived from an EMBL/GenBank/DDBJ whole genome shotgun (WGS) entry which is preliminary data.</text>
</comment>
<proteinExistence type="predicted"/>
<dbReference type="GO" id="GO:0016853">
    <property type="term" value="F:isomerase activity"/>
    <property type="evidence" value="ECO:0007669"/>
    <property type="project" value="UniProtKB-KW"/>
</dbReference>
<evidence type="ECO:0000313" key="4">
    <source>
        <dbReference type="Proteomes" id="UP001596298"/>
    </source>
</evidence>
<dbReference type="PANTHER" id="PTHR40758:SF1">
    <property type="entry name" value="CONSERVED PROTEIN"/>
    <property type="match status" value="1"/>
</dbReference>
<feature type="domain" description="MDMPI C-terminal" evidence="1">
    <location>
        <begin position="161"/>
        <end position="239"/>
    </location>
</feature>
<keyword evidence="4" id="KW-1185">Reference proteome</keyword>
<name>A0ABW2ALB6_9MICO</name>
<evidence type="ECO:0000259" key="1">
    <source>
        <dbReference type="Pfam" id="PF07398"/>
    </source>
</evidence>
<dbReference type="EMBL" id="JBHSWH010000001">
    <property type="protein sequence ID" value="MFC6707722.1"/>
    <property type="molecule type" value="Genomic_DNA"/>
</dbReference>
<reference evidence="4" key="1">
    <citation type="journal article" date="2019" name="Int. J. Syst. Evol. Microbiol.">
        <title>The Global Catalogue of Microorganisms (GCM) 10K type strain sequencing project: providing services to taxonomists for standard genome sequencing and annotation.</title>
        <authorList>
            <consortium name="The Broad Institute Genomics Platform"/>
            <consortium name="The Broad Institute Genome Sequencing Center for Infectious Disease"/>
            <person name="Wu L."/>
            <person name="Ma J."/>
        </authorList>
    </citation>
    <scope>NUCLEOTIDE SEQUENCE [LARGE SCALE GENOMIC DNA]</scope>
    <source>
        <strain evidence="4">CCUG 58127</strain>
    </source>
</reference>
<dbReference type="Proteomes" id="UP001596298">
    <property type="component" value="Unassembled WGS sequence"/>
</dbReference>
<dbReference type="InterPro" id="IPR017517">
    <property type="entry name" value="Maleyloyr_isom"/>
</dbReference>
<evidence type="ECO:0000313" key="3">
    <source>
        <dbReference type="EMBL" id="MFC6707722.1"/>
    </source>
</evidence>
<gene>
    <name evidence="3" type="ORF">ACFQDH_21395</name>
</gene>
<sequence>MPAMLEFDDYLDVLYTAAERLSEHALDISDQPVPTCRDWNVRQLVAHTGMVHRWATGIIRGEINSRNATTATDRFEVDGMLVDDPGGWLLAGAGDLAEALEEAPDDLERFFFLNDAPPSKIAWARRQCHETSIHAVDGLSARLGQFPTAAETEILAAVGTDGIDELLRGFATREHEELRTTSAETVSVVFEATDVGRSWTLRLSDGPAVCDEGTTDQSPDARLSGTAAQLYLGLWNRGTEIHQEGVDVLTFWRERLRIEWN</sequence>
<dbReference type="Pfam" id="PF07398">
    <property type="entry name" value="MDMPI_C"/>
    <property type="match status" value="1"/>
</dbReference>
<organism evidence="3 4">
    <name type="scientific">Flexivirga alba</name>
    <dbReference type="NCBI Taxonomy" id="702742"/>
    <lineage>
        <taxon>Bacteria</taxon>
        <taxon>Bacillati</taxon>
        <taxon>Actinomycetota</taxon>
        <taxon>Actinomycetes</taxon>
        <taxon>Micrococcales</taxon>
        <taxon>Dermacoccaceae</taxon>
        <taxon>Flexivirga</taxon>
    </lineage>
</organism>
<dbReference type="InterPro" id="IPR034660">
    <property type="entry name" value="DinB/YfiT-like"/>
</dbReference>
<dbReference type="Pfam" id="PF11716">
    <property type="entry name" value="MDMPI_N"/>
    <property type="match status" value="1"/>
</dbReference>